<evidence type="ECO:0000313" key="3">
    <source>
        <dbReference type="Proteomes" id="UP000009097"/>
    </source>
</evidence>
<organism evidence="2 3">
    <name type="scientific">Fusarium oxysporum f. sp. lycopersici (strain 4287 / CBS 123668 / FGSC 9935 / NRRL 34936)</name>
    <name type="common">Fusarium vascular wilt of tomato</name>
    <dbReference type="NCBI Taxonomy" id="426428"/>
    <lineage>
        <taxon>Eukaryota</taxon>
        <taxon>Fungi</taxon>
        <taxon>Dikarya</taxon>
        <taxon>Ascomycota</taxon>
        <taxon>Pezizomycotina</taxon>
        <taxon>Sordariomycetes</taxon>
        <taxon>Hypocreomycetidae</taxon>
        <taxon>Hypocreales</taxon>
        <taxon>Nectriaceae</taxon>
        <taxon>Fusarium</taxon>
        <taxon>Fusarium oxysporum species complex</taxon>
    </lineage>
</organism>
<feature type="compositionally biased region" description="Polar residues" evidence="1">
    <location>
        <begin position="15"/>
        <end position="27"/>
    </location>
</feature>
<reference evidence="2" key="2">
    <citation type="journal article" date="2010" name="Nature">
        <title>Comparative genomics reveals mobile pathogenicity chromosomes in Fusarium.</title>
        <authorList>
            <person name="Ma L.J."/>
            <person name="van der Does H.C."/>
            <person name="Borkovich K.A."/>
            <person name="Coleman J.J."/>
            <person name="Daboussi M.J."/>
            <person name="Di Pietro A."/>
            <person name="Dufresne M."/>
            <person name="Freitag M."/>
            <person name="Grabherr M."/>
            <person name="Henrissat B."/>
            <person name="Houterman P.M."/>
            <person name="Kang S."/>
            <person name="Shim W.B."/>
            <person name="Woloshuk C."/>
            <person name="Xie X."/>
            <person name="Xu J.R."/>
            <person name="Antoniw J."/>
            <person name="Baker S.E."/>
            <person name="Bluhm B.H."/>
            <person name="Breakspear A."/>
            <person name="Brown D.W."/>
            <person name="Butchko R.A."/>
            <person name="Chapman S."/>
            <person name="Coulson R."/>
            <person name="Coutinho P.M."/>
            <person name="Danchin E.G."/>
            <person name="Diener A."/>
            <person name="Gale L.R."/>
            <person name="Gardiner D.M."/>
            <person name="Goff S."/>
            <person name="Hammond-Kosack K.E."/>
            <person name="Hilburn K."/>
            <person name="Hua-Van A."/>
            <person name="Jonkers W."/>
            <person name="Kazan K."/>
            <person name="Kodira C.D."/>
            <person name="Koehrsen M."/>
            <person name="Kumar L."/>
            <person name="Lee Y.H."/>
            <person name="Li L."/>
            <person name="Manners J.M."/>
            <person name="Miranda-Saavedra D."/>
            <person name="Mukherjee M."/>
            <person name="Park G."/>
            <person name="Park J."/>
            <person name="Park S.Y."/>
            <person name="Proctor R.H."/>
            <person name="Regev A."/>
            <person name="Ruiz-Roldan M.C."/>
            <person name="Sain D."/>
            <person name="Sakthikumar S."/>
            <person name="Sykes S."/>
            <person name="Schwartz D.C."/>
            <person name="Turgeon B.G."/>
            <person name="Wapinski I."/>
            <person name="Yoder O."/>
            <person name="Young S."/>
            <person name="Zeng Q."/>
            <person name="Zhou S."/>
            <person name="Galagan J."/>
            <person name="Cuomo C.A."/>
            <person name="Kistler H.C."/>
            <person name="Rep M."/>
        </authorList>
    </citation>
    <scope>NUCLEOTIDE SEQUENCE [LARGE SCALE GENOMIC DNA]</scope>
    <source>
        <strain evidence="2">4287</strain>
    </source>
</reference>
<feature type="compositionally biased region" description="Basic and acidic residues" evidence="1">
    <location>
        <begin position="55"/>
        <end position="71"/>
    </location>
</feature>
<sequence length="102" mass="11564">MDTNLFRCYESLYSNDTDSISGEGSSNDYEDSKEGDGDFEESEREDSLDGWMSDTDSRDAPDVSPFRRDLGHESTNRIAVESAEEFLELLFELSLSLTMEIL</sequence>
<dbReference type="GeneID" id="28962502"/>
<gene>
    <name evidence="2" type="ORF">FOXG_21796</name>
</gene>
<dbReference type="KEGG" id="fox:FOXG_21796"/>
<name>A0A0J9WTX6_FUSO4</name>
<evidence type="ECO:0000313" key="2">
    <source>
        <dbReference type="EMBL" id="KNB16797.1"/>
    </source>
</evidence>
<feature type="compositionally biased region" description="Acidic residues" evidence="1">
    <location>
        <begin position="37"/>
        <end position="48"/>
    </location>
</feature>
<proteinExistence type="predicted"/>
<dbReference type="VEuPathDB" id="FungiDB:FOXG_21796"/>
<protein>
    <submittedName>
        <fullName evidence="2">Uncharacterized protein</fullName>
    </submittedName>
</protein>
<accession>A0A0J9WTX6</accession>
<evidence type="ECO:0000256" key="1">
    <source>
        <dbReference type="SAM" id="MobiDB-lite"/>
    </source>
</evidence>
<feature type="region of interest" description="Disordered" evidence="1">
    <location>
        <begin position="15"/>
        <end position="71"/>
    </location>
</feature>
<dbReference type="EMBL" id="DS231720">
    <property type="protein sequence ID" value="KNB16797.1"/>
    <property type="molecule type" value="Genomic_DNA"/>
</dbReference>
<dbReference type="AlphaFoldDB" id="A0A0J9WTX6"/>
<dbReference type="Proteomes" id="UP000009097">
    <property type="component" value="Unassembled WGS sequence"/>
</dbReference>
<reference evidence="2" key="1">
    <citation type="submission" date="2007-04" db="EMBL/GenBank/DDBJ databases">
        <authorList>
            <consortium name="The Broad Institute Genome Sequencing Platform"/>
            <person name="Birren B."/>
            <person name="Lander E."/>
            <person name="Galagan J."/>
            <person name="Nusbaum C."/>
            <person name="Devon K."/>
            <person name="Ma L.-J."/>
            <person name="Jaffe D."/>
            <person name="Butler J."/>
            <person name="Alvarez P."/>
            <person name="Gnerre S."/>
            <person name="Grabherr M."/>
            <person name="Kleber M."/>
            <person name="Mauceli E."/>
            <person name="Brockman W."/>
            <person name="MacCallum I.A."/>
            <person name="Young S."/>
            <person name="LaButti K."/>
            <person name="DeCaprio D."/>
            <person name="Crawford M."/>
            <person name="Koehrsen M."/>
            <person name="Engels R."/>
            <person name="Montgomery P."/>
            <person name="Pearson M."/>
            <person name="Howarth C."/>
            <person name="Larson L."/>
            <person name="White J."/>
            <person name="O'Leary S."/>
            <person name="Kodira C."/>
            <person name="Zeng Q."/>
            <person name="Yandava C."/>
            <person name="Alvarado L."/>
            <person name="Kistler C."/>
            <person name="Shim W.-B."/>
            <person name="Kang S."/>
            <person name="Woloshuk C."/>
        </authorList>
    </citation>
    <scope>NUCLEOTIDE SEQUENCE</scope>
    <source>
        <strain evidence="2">4287</strain>
    </source>
</reference>
<dbReference type="RefSeq" id="XP_018254842.1">
    <property type="nucleotide sequence ID" value="XM_018402156.1"/>
</dbReference>